<name>A0A401J0A8_SPHXE</name>
<keyword evidence="7" id="KW-0648">Protein biosynthesis</keyword>
<evidence type="ECO:0000256" key="7">
    <source>
        <dbReference type="RuleBase" id="RU363037"/>
    </source>
</evidence>
<dbReference type="SUPFAM" id="SSF52374">
    <property type="entry name" value="Nucleotidylyl transferase"/>
    <property type="match status" value="1"/>
</dbReference>
<dbReference type="GO" id="GO:0004818">
    <property type="term" value="F:glutamate-tRNA ligase activity"/>
    <property type="evidence" value="ECO:0007669"/>
    <property type="project" value="TreeGrafter"/>
</dbReference>
<dbReference type="PANTHER" id="PTHR43311">
    <property type="entry name" value="GLUTAMATE--TRNA LIGASE"/>
    <property type="match status" value="1"/>
</dbReference>
<comment type="caution">
    <text evidence="9">The sequence shown here is derived from an EMBL/GenBank/DDBJ whole genome shotgun (WGS) entry which is preliminary data.</text>
</comment>
<dbReference type="InterPro" id="IPR020058">
    <property type="entry name" value="Glu/Gln-tRNA-synth_Ib_cat-dom"/>
</dbReference>
<dbReference type="GO" id="GO:0005524">
    <property type="term" value="F:ATP binding"/>
    <property type="evidence" value="ECO:0007669"/>
    <property type="project" value="UniProtKB-KW"/>
</dbReference>
<dbReference type="PROSITE" id="PS00178">
    <property type="entry name" value="AA_TRNA_LIGASE_I"/>
    <property type="match status" value="1"/>
</dbReference>
<dbReference type="InterPro" id="IPR049940">
    <property type="entry name" value="GluQ/Sye"/>
</dbReference>
<evidence type="ECO:0000313" key="10">
    <source>
        <dbReference type="Proteomes" id="UP000290975"/>
    </source>
</evidence>
<gene>
    <name evidence="9" type="ORF">MBESOW_P1313</name>
</gene>
<sequence length="304" mass="32464">MTSSVAPQHVVTRFAPSPTGRLHVGHAWSALLAHDMARAAGGTFRLRIEDIDGTRSRAEHVAGIIEDLTWLGIGWDGEVVFQSRRLESYDAALERLRDMGLLYPCFCTRADIAASMSAPHGPEGPVYPATCRGLSAEERTRRIGAGEAHAWRIDMQEAVVQAGTVTWQAMSFSPLSCPQMEAQVLHKAAPLAHGDVVLARKDAPASYHLSCTLDDAAMGISHVLRGDDLLGATDVHRLLQALLALPSPAYIHHPLLVDADGRRLAKRSGSIALADLRAQGMDAAALVADLRGGRFPVGIGPASA</sequence>
<evidence type="ECO:0000313" key="9">
    <source>
        <dbReference type="EMBL" id="GBH30059.1"/>
    </source>
</evidence>
<keyword evidence="5 7" id="KW-0067">ATP-binding</keyword>
<evidence type="ECO:0000259" key="8">
    <source>
        <dbReference type="Pfam" id="PF00749"/>
    </source>
</evidence>
<dbReference type="EMBL" id="BBQY01000004">
    <property type="protein sequence ID" value="GBH30059.1"/>
    <property type="molecule type" value="Genomic_DNA"/>
</dbReference>
<keyword evidence="1 7" id="KW-0436">Ligase</keyword>
<dbReference type="NCBIfam" id="NF004315">
    <property type="entry name" value="PRK05710.1-4"/>
    <property type="match status" value="1"/>
</dbReference>
<proteinExistence type="inferred from homology"/>
<organism evidence="9 10">
    <name type="scientific">Sphingobium xenophagum</name>
    <dbReference type="NCBI Taxonomy" id="121428"/>
    <lineage>
        <taxon>Bacteria</taxon>
        <taxon>Pseudomonadati</taxon>
        <taxon>Pseudomonadota</taxon>
        <taxon>Alphaproteobacteria</taxon>
        <taxon>Sphingomonadales</taxon>
        <taxon>Sphingomonadaceae</taxon>
        <taxon>Sphingobium</taxon>
    </lineage>
</organism>
<dbReference type="Pfam" id="PF00749">
    <property type="entry name" value="tRNA-synt_1c"/>
    <property type="match status" value="1"/>
</dbReference>
<reference evidence="9 10" key="1">
    <citation type="submission" date="2014-12" db="EMBL/GenBank/DDBJ databases">
        <title>Whole genome sequencing of Sphingobium xenophagum OW59.</title>
        <authorList>
            <person name="Ohta Y."/>
            <person name="Nishi S."/>
            <person name="Hatada Y."/>
        </authorList>
    </citation>
    <scope>NUCLEOTIDE SEQUENCE [LARGE SCALE GENOMIC DNA]</scope>
    <source>
        <strain evidence="9 10">OW59</strain>
    </source>
</reference>
<accession>A0A401J0A8</accession>
<dbReference type="PANTHER" id="PTHR43311:SF1">
    <property type="entry name" value="GLUTAMYL-Q TRNA(ASP) SYNTHETASE"/>
    <property type="match status" value="1"/>
</dbReference>
<evidence type="ECO:0000256" key="4">
    <source>
        <dbReference type="ARBA" id="ARBA00022833"/>
    </source>
</evidence>
<dbReference type="PRINTS" id="PR00987">
    <property type="entry name" value="TRNASYNTHGLU"/>
</dbReference>
<evidence type="ECO:0000256" key="3">
    <source>
        <dbReference type="ARBA" id="ARBA00022741"/>
    </source>
</evidence>
<dbReference type="GO" id="GO:0006424">
    <property type="term" value="P:glutamyl-tRNA aminoacylation"/>
    <property type="evidence" value="ECO:0007669"/>
    <property type="project" value="TreeGrafter"/>
</dbReference>
<keyword evidence="10" id="KW-1185">Reference proteome</keyword>
<evidence type="ECO:0000256" key="6">
    <source>
        <dbReference type="ARBA" id="ARBA00023146"/>
    </source>
</evidence>
<keyword evidence="3 7" id="KW-0547">Nucleotide-binding</keyword>
<dbReference type="RefSeq" id="WP_130752408.1">
    <property type="nucleotide sequence ID" value="NZ_BBQY01000004.1"/>
</dbReference>
<dbReference type="InterPro" id="IPR014729">
    <property type="entry name" value="Rossmann-like_a/b/a_fold"/>
</dbReference>
<dbReference type="GO" id="GO:0005829">
    <property type="term" value="C:cytosol"/>
    <property type="evidence" value="ECO:0007669"/>
    <property type="project" value="TreeGrafter"/>
</dbReference>
<evidence type="ECO:0000256" key="2">
    <source>
        <dbReference type="ARBA" id="ARBA00022723"/>
    </source>
</evidence>
<dbReference type="InterPro" id="IPR000924">
    <property type="entry name" value="Glu/Gln-tRNA-synth"/>
</dbReference>
<keyword evidence="4" id="KW-0862">Zinc</keyword>
<protein>
    <submittedName>
        <fullName evidence="9">Glutamyl-Q tRNA(Asp) synthetase</fullName>
    </submittedName>
</protein>
<dbReference type="Proteomes" id="UP000290975">
    <property type="component" value="Unassembled WGS sequence"/>
</dbReference>
<dbReference type="InterPro" id="IPR001412">
    <property type="entry name" value="aa-tRNA-synth_I_CS"/>
</dbReference>
<evidence type="ECO:0000256" key="1">
    <source>
        <dbReference type="ARBA" id="ARBA00022598"/>
    </source>
</evidence>
<evidence type="ECO:0000256" key="5">
    <source>
        <dbReference type="ARBA" id="ARBA00022840"/>
    </source>
</evidence>
<comment type="similarity">
    <text evidence="7">Belongs to the class-I aminoacyl-tRNA synthetase family.</text>
</comment>
<dbReference type="STRING" id="1192759.GCA_000277525_00569"/>
<dbReference type="AlphaFoldDB" id="A0A401J0A8"/>
<dbReference type="Gene3D" id="3.40.50.620">
    <property type="entry name" value="HUPs"/>
    <property type="match status" value="1"/>
</dbReference>
<keyword evidence="2" id="KW-0479">Metal-binding</keyword>
<feature type="domain" description="Glutamyl/glutaminyl-tRNA synthetase class Ib catalytic" evidence="8">
    <location>
        <begin position="10"/>
        <end position="288"/>
    </location>
</feature>
<keyword evidence="6 7" id="KW-0030">Aminoacyl-tRNA synthetase</keyword>